<organism evidence="6 7">
    <name type="scientific">Promicromonospora iranensis</name>
    <dbReference type="NCBI Taxonomy" id="1105144"/>
    <lineage>
        <taxon>Bacteria</taxon>
        <taxon>Bacillati</taxon>
        <taxon>Actinomycetota</taxon>
        <taxon>Actinomycetes</taxon>
        <taxon>Micrococcales</taxon>
        <taxon>Promicromonosporaceae</taxon>
        <taxon>Promicromonospora</taxon>
    </lineage>
</organism>
<dbReference type="Pfam" id="PF19077">
    <property type="entry name" value="Big_13"/>
    <property type="match status" value="1"/>
</dbReference>
<feature type="region of interest" description="Disordered" evidence="3">
    <location>
        <begin position="646"/>
        <end position="746"/>
    </location>
</feature>
<accession>A0ABU2CW65</accession>
<gene>
    <name evidence="6" type="ORF">J2S48_005110</name>
</gene>
<dbReference type="Pfam" id="PF11999">
    <property type="entry name" value="Ice_binding"/>
    <property type="match status" value="2"/>
</dbReference>
<evidence type="ECO:0000313" key="6">
    <source>
        <dbReference type="EMBL" id="MDR7385595.1"/>
    </source>
</evidence>
<dbReference type="Proteomes" id="UP001183585">
    <property type="component" value="Unassembled WGS sequence"/>
</dbReference>
<keyword evidence="2" id="KW-0732">Signal</keyword>
<comment type="caution">
    <text evidence="6">The sequence shown here is derived from an EMBL/GenBank/DDBJ whole genome shotgun (WGS) entry which is preliminary data.</text>
</comment>
<sequence length="746" mass="73039">MSTSASRLRTHRDSGVTRTRGGMVALVALVGALVVGALVVGTAPAAAYWSSAGSAAATAATATLSAPVGVTVPESVTADVPVSWTPGESGVRPDGYYVVRHDGDTTAPACGSSPTSLLGGNDCIDEAVPVGGYTYVVTAVFATWTARSAPSATVSVTAPALLGDARSYSVLAATAVVSTGTTTVSGDLGVSPGTTVSGIDSTDVGGDIHAGDEHAAAAQADLAGAYADLSTRPPDTELVGDLAGRTLTPGTYHSTAAMALTGTLVLDAQGDPDAVFVLQTSAAFNTAAASVVTLVGGAQASNVYWVVAGAAGTGANSFLSGSIVAQGAITLGAGTELIGRALSLDAVTLAFNTIRFTDAQPPTVAVDGGLAAITKDTTPDITGVSSAAPGSAVSVTVDGQSLSTTVTAAGTWSVSAAELSAGRYEVVARVRAANGDGAAAVQDLTVEVNPPPVDLGSAVSFSVLAGTGVVSTGATTMSGDLGVSPSAVVTGFPPGTYAGQLHAGDPTAATAQADLLAALDEASSRAPHTEIVGDLGGQVFHAGVHHQTAALAVTGTVTLDGEGDPGAVFIFLGDAALDTAAASNVSLVNGAQPANVFWVVAGAIGTGANSSMSGSLLARGAITLGEGTALTGRALSRGTVTVAGGTLTGVTPAPSAGVAQSEEPQVESADPEASLVPTEEPDVLEQTEPSASPEVSEAPDETVPSDEATTTEEATPPPEQDEPAEQDPVARDPVDEAIHDDATVTP</sequence>
<keyword evidence="7" id="KW-1185">Reference proteome</keyword>
<evidence type="ECO:0000256" key="4">
    <source>
        <dbReference type="SAM" id="Phobius"/>
    </source>
</evidence>
<dbReference type="InterPro" id="IPR044016">
    <property type="entry name" value="Big_13"/>
</dbReference>
<dbReference type="InterPro" id="IPR013783">
    <property type="entry name" value="Ig-like_fold"/>
</dbReference>
<keyword evidence="4" id="KW-1133">Transmembrane helix</keyword>
<dbReference type="RefSeq" id="WP_274998203.1">
    <property type="nucleotide sequence ID" value="NZ_JAJQQP010000022.1"/>
</dbReference>
<dbReference type="EMBL" id="JAVDYE010000001">
    <property type="protein sequence ID" value="MDR7385595.1"/>
    <property type="molecule type" value="Genomic_DNA"/>
</dbReference>
<evidence type="ECO:0000313" key="7">
    <source>
        <dbReference type="Proteomes" id="UP001183585"/>
    </source>
</evidence>
<evidence type="ECO:0000256" key="1">
    <source>
        <dbReference type="ARBA" id="ARBA00005445"/>
    </source>
</evidence>
<feature type="domain" description="Bacterial Ig-like" evidence="5">
    <location>
        <begin position="371"/>
        <end position="446"/>
    </location>
</feature>
<evidence type="ECO:0000259" key="5">
    <source>
        <dbReference type="Pfam" id="PF19077"/>
    </source>
</evidence>
<reference evidence="6 7" key="1">
    <citation type="submission" date="2023-07" db="EMBL/GenBank/DDBJ databases">
        <title>Sequencing the genomes of 1000 actinobacteria strains.</title>
        <authorList>
            <person name="Klenk H.-P."/>
        </authorList>
    </citation>
    <scope>NUCLEOTIDE SEQUENCE [LARGE SCALE GENOMIC DNA]</scope>
    <source>
        <strain evidence="6 7">DSM 45554</strain>
    </source>
</reference>
<evidence type="ECO:0000256" key="3">
    <source>
        <dbReference type="SAM" id="MobiDB-lite"/>
    </source>
</evidence>
<comment type="similarity">
    <text evidence="1">Belongs to the ice-binding protein family.</text>
</comment>
<keyword evidence="4" id="KW-0812">Transmembrane</keyword>
<dbReference type="Gene3D" id="2.60.40.10">
    <property type="entry name" value="Immunoglobulins"/>
    <property type="match status" value="1"/>
</dbReference>
<feature type="transmembrane region" description="Helical" evidence="4">
    <location>
        <begin position="21"/>
        <end position="49"/>
    </location>
</feature>
<feature type="compositionally biased region" description="Basic and acidic residues" evidence="3">
    <location>
        <begin position="728"/>
        <end position="746"/>
    </location>
</feature>
<dbReference type="InterPro" id="IPR021884">
    <property type="entry name" value="Ice-bd_prot"/>
</dbReference>
<keyword evidence="4" id="KW-0472">Membrane</keyword>
<name>A0ABU2CW65_9MICO</name>
<proteinExistence type="inferred from homology"/>
<protein>
    <recommendedName>
        <fullName evidence="5">Bacterial Ig-like domain-containing protein</fullName>
    </recommendedName>
</protein>
<evidence type="ECO:0000256" key="2">
    <source>
        <dbReference type="ARBA" id="ARBA00022729"/>
    </source>
</evidence>